<keyword evidence="2 4" id="KW-0238">DNA-binding</keyword>
<dbReference type="PROSITE" id="PS50977">
    <property type="entry name" value="HTH_TETR_2"/>
    <property type="match status" value="1"/>
</dbReference>
<name>A0A9X3AHA3_9PSEU</name>
<dbReference type="Proteomes" id="UP001141259">
    <property type="component" value="Unassembled WGS sequence"/>
</dbReference>
<evidence type="ECO:0000256" key="4">
    <source>
        <dbReference type="PROSITE-ProRule" id="PRU00335"/>
    </source>
</evidence>
<dbReference type="SUPFAM" id="SSF46689">
    <property type="entry name" value="Homeodomain-like"/>
    <property type="match status" value="1"/>
</dbReference>
<dbReference type="PROSITE" id="PS01081">
    <property type="entry name" value="HTH_TETR_1"/>
    <property type="match status" value="1"/>
</dbReference>
<evidence type="ECO:0000256" key="3">
    <source>
        <dbReference type="ARBA" id="ARBA00023163"/>
    </source>
</evidence>
<dbReference type="RefSeq" id="WP_259626245.1">
    <property type="nucleotide sequence ID" value="NZ_JANYMP010000015.1"/>
</dbReference>
<dbReference type="GO" id="GO:0000976">
    <property type="term" value="F:transcription cis-regulatory region binding"/>
    <property type="evidence" value="ECO:0007669"/>
    <property type="project" value="TreeGrafter"/>
</dbReference>
<protein>
    <submittedName>
        <fullName evidence="6">TetR family transcriptional regulator</fullName>
    </submittedName>
</protein>
<keyword evidence="7" id="KW-1185">Reference proteome</keyword>
<evidence type="ECO:0000313" key="7">
    <source>
        <dbReference type="Proteomes" id="UP001141259"/>
    </source>
</evidence>
<sequence length="184" mass="20251">MGRWQPGASGRLGQAAMELYFERGYDQTTVAEIAQRAGVTSRTFFRYFVDKREVLFAGTDAVRERLVATLDTVPPDTTPLGTVRAALDAVVALIGDDHDHSRRRQQIITTHAELRERELAKLAAWSRALADGLRQRGVDEPAASLAAEVGVAVFRVAFEQWTTGPGDRSLVEVMHDSFGRIPTA</sequence>
<evidence type="ECO:0000313" key="6">
    <source>
        <dbReference type="EMBL" id="MCS7480751.1"/>
    </source>
</evidence>
<dbReference type="Pfam" id="PF00440">
    <property type="entry name" value="TetR_N"/>
    <property type="match status" value="1"/>
</dbReference>
<dbReference type="PANTHER" id="PTHR30055:SF238">
    <property type="entry name" value="MYCOFACTOCIN BIOSYNTHESIS TRANSCRIPTIONAL REGULATOR MFTR-RELATED"/>
    <property type="match status" value="1"/>
</dbReference>
<organism evidence="6 7">
    <name type="scientific">Umezawaea endophytica</name>
    <dbReference type="NCBI Taxonomy" id="1654476"/>
    <lineage>
        <taxon>Bacteria</taxon>
        <taxon>Bacillati</taxon>
        <taxon>Actinomycetota</taxon>
        <taxon>Actinomycetes</taxon>
        <taxon>Pseudonocardiales</taxon>
        <taxon>Pseudonocardiaceae</taxon>
        <taxon>Umezawaea</taxon>
    </lineage>
</organism>
<keyword evidence="1" id="KW-0805">Transcription regulation</keyword>
<evidence type="ECO:0000256" key="1">
    <source>
        <dbReference type="ARBA" id="ARBA00023015"/>
    </source>
</evidence>
<dbReference type="InterPro" id="IPR023772">
    <property type="entry name" value="DNA-bd_HTH_TetR-type_CS"/>
</dbReference>
<dbReference type="Gene3D" id="1.10.357.10">
    <property type="entry name" value="Tetracycline Repressor, domain 2"/>
    <property type="match status" value="1"/>
</dbReference>
<proteinExistence type="predicted"/>
<dbReference type="InterPro" id="IPR041347">
    <property type="entry name" value="MftR_C"/>
</dbReference>
<evidence type="ECO:0000256" key="2">
    <source>
        <dbReference type="ARBA" id="ARBA00023125"/>
    </source>
</evidence>
<gene>
    <name evidence="6" type="ORF">NZH93_28170</name>
</gene>
<dbReference type="GO" id="GO:0003700">
    <property type="term" value="F:DNA-binding transcription factor activity"/>
    <property type="evidence" value="ECO:0007669"/>
    <property type="project" value="TreeGrafter"/>
</dbReference>
<comment type="caution">
    <text evidence="6">The sequence shown here is derived from an EMBL/GenBank/DDBJ whole genome shotgun (WGS) entry which is preliminary data.</text>
</comment>
<keyword evidence="3" id="KW-0804">Transcription</keyword>
<reference evidence="6" key="1">
    <citation type="submission" date="2022-08" db="EMBL/GenBank/DDBJ databases">
        <authorList>
            <person name="Tistechok S."/>
            <person name="Samborskyy M."/>
            <person name="Roman I."/>
        </authorList>
    </citation>
    <scope>NUCLEOTIDE SEQUENCE</scope>
    <source>
        <strain evidence="6">DSM 103496</strain>
    </source>
</reference>
<dbReference type="EMBL" id="JANYMP010000015">
    <property type="protein sequence ID" value="MCS7480751.1"/>
    <property type="molecule type" value="Genomic_DNA"/>
</dbReference>
<dbReference type="AlphaFoldDB" id="A0A9X3AHA3"/>
<dbReference type="PRINTS" id="PR00455">
    <property type="entry name" value="HTHTETR"/>
</dbReference>
<dbReference type="InterPro" id="IPR001647">
    <property type="entry name" value="HTH_TetR"/>
</dbReference>
<dbReference type="PANTHER" id="PTHR30055">
    <property type="entry name" value="HTH-TYPE TRANSCRIPTIONAL REGULATOR RUTR"/>
    <property type="match status" value="1"/>
</dbReference>
<dbReference type="InterPro" id="IPR050109">
    <property type="entry name" value="HTH-type_TetR-like_transc_reg"/>
</dbReference>
<evidence type="ECO:0000259" key="5">
    <source>
        <dbReference type="PROSITE" id="PS50977"/>
    </source>
</evidence>
<dbReference type="InterPro" id="IPR009057">
    <property type="entry name" value="Homeodomain-like_sf"/>
</dbReference>
<feature type="domain" description="HTH tetR-type" evidence="5">
    <location>
        <begin position="6"/>
        <end position="66"/>
    </location>
</feature>
<accession>A0A9X3AHA3</accession>
<feature type="DNA-binding region" description="H-T-H motif" evidence="4">
    <location>
        <begin position="29"/>
        <end position="48"/>
    </location>
</feature>
<dbReference type="Pfam" id="PF17754">
    <property type="entry name" value="TetR_C_14"/>
    <property type="match status" value="1"/>
</dbReference>